<keyword evidence="2" id="KW-0808">Transferase</keyword>
<dbReference type="Gene3D" id="3.40.50.150">
    <property type="entry name" value="Vaccinia Virus protein VP39"/>
    <property type="match status" value="1"/>
</dbReference>
<dbReference type="GO" id="GO:0032259">
    <property type="term" value="P:methylation"/>
    <property type="evidence" value="ECO:0007669"/>
    <property type="project" value="UniProtKB-KW"/>
</dbReference>
<keyword evidence="3" id="KW-0949">S-adenosyl-L-methionine</keyword>
<dbReference type="InterPro" id="IPR012967">
    <property type="entry name" value="COMT_dimerisation"/>
</dbReference>
<feature type="domain" description="O-methyltransferase C-terminal" evidence="4">
    <location>
        <begin position="160"/>
        <end position="307"/>
    </location>
</feature>
<dbReference type="EMBL" id="JAUHTC010000046">
    <property type="protein sequence ID" value="MDN4518709.1"/>
    <property type="molecule type" value="Genomic_DNA"/>
</dbReference>
<evidence type="ECO:0000313" key="7">
    <source>
        <dbReference type="Proteomes" id="UP001172687"/>
    </source>
</evidence>
<dbReference type="RefSeq" id="WP_208672711.1">
    <property type="nucleotide sequence ID" value="NZ_CP070380.1"/>
</dbReference>
<dbReference type="PANTHER" id="PTHR43712:SF2">
    <property type="entry name" value="O-METHYLTRANSFERASE CICE"/>
    <property type="match status" value="1"/>
</dbReference>
<dbReference type="CDD" id="cd02440">
    <property type="entry name" value="AdoMet_MTases"/>
    <property type="match status" value="1"/>
</dbReference>
<dbReference type="InterPro" id="IPR036390">
    <property type="entry name" value="WH_DNA-bd_sf"/>
</dbReference>
<dbReference type="PIRSF" id="PIRSF005739">
    <property type="entry name" value="O-mtase"/>
    <property type="match status" value="1"/>
</dbReference>
<protein>
    <submittedName>
        <fullName evidence="6">Methyltransferase</fullName>
    </submittedName>
</protein>
<organism evidence="6 7">
    <name type="scientific">Mycolicibacterium austroafricanum</name>
    <name type="common">Mycobacterium austroafricanum</name>
    <dbReference type="NCBI Taxonomy" id="39687"/>
    <lineage>
        <taxon>Bacteria</taxon>
        <taxon>Bacillati</taxon>
        <taxon>Actinomycetota</taxon>
        <taxon>Actinomycetes</taxon>
        <taxon>Mycobacteriales</taxon>
        <taxon>Mycobacteriaceae</taxon>
        <taxon>Mycolicibacterium</taxon>
    </lineage>
</organism>
<evidence type="ECO:0000256" key="2">
    <source>
        <dbReference type="ARBA" id="ARBA00022679"/>
    </source>
</evidence>
<dbReference type="PROSITE" id="PS51683">
    <property type="entry name" value="SAM_OMT_II"/>
    <property type="match status" value="1"/>
</dbReference>
<dbReference type="GO" id="GO:0008168">
    <property type="term" value="F:methyltransferase activity"/>
    <property type="evidence" value="ECO:0007669"/>
    <property type="project" value="UniProtKB-KW"/>
</dbReference>
<dbReference type="InterPro" id="IPR016461">
    <property type="entry name" value="COMT-like"/>
</dbReference>
<dbReference type="SUPFAM" id="SSF53335">
    <property type="entry name" value="S-adenosyl-L-methionine-dependent methyltransferases"/>
    <property type="match status" value="1"/>
</dbReference>
<dbReference type="SUPFAM" id="SSF46785">
    <property type="entry name" value="Winged helix' DNA-binding domain"/>
    <property type="match status" value="1"/>
</dbReference>
<evidence type="ECO:0000313" key="6">
    <source>
        <dbReference type="EMBL" id="MDN4518709.1"/>
    </source>
</evidence>
<dbReference type="Gene3D" id="1.10.10.10">
    <property type="entry name" value="Winged helix-like DNA-binding domain superfamily/Winged helix DNA-binding domain"/>
    <property type="match status" value="1"/>
</dbReference>
<evidence type="ECO:0000256" key="1">
    <source>
        <dbReference type="ARBA" id="ARBA00022603"/>
    </source>
</evidence>
<feature type="domain" description="O-methyltransferase dimerisation" evidence="5">
    <location>
        <begin position="10"/>
        <end position="83"/>
    </location>
</feature>
<keyword evidence="7" id="KW-1185">Reference proteome</keyword>
<sequence length="327" mass="34176">MNPGVFDVIDMMTGYQPAAALTAAARLGVFDVLTDAPLPADAVAARLGTDPLATRALLDALTGLGLLGTEDGGYTAAPVARRLGRDGDLRLIAEKEAFFAEAWLSLADSVRTGRPRLDPWRSRLAAEPEQVRRFLEALVVLARETGPDLTRLPGVGPGVRIADLGGGLGSYAVPLAAAGARVTLVDLPPVAAWARGRLAGSGVPGQIEVRAVDLLGPDAAERVGTDAGYDVVLLAHLLHDLGDDDCAAVLQVAATVCRRGGQVVVFELPGDPPGAFGPMFDLMMRVETEGRARRADELVALLRAAGFTGVHESGAYRRPHGVFIASR</sequence>
<name>A0ABT8HD69_MYCAO</name>
<evidence type="ECO:0000256" key="3">
    <source>
        <dbReference type="ARBA" id="ARBA00022691"/>
    </source>
</evidence>
<accession>A0ABT8HD69</accession>
<dbReference type="Proteomes" id="UP001172687">
    <property type="component" value="Unassembled WGS sequence"/>
</dbReference>
<evidence type="ECO:0000259" key="4">
    <source>
        <dbReference type="Pfam" id="PF00891"/>
    </source>
</evidence>
<dbReference type="Pfam" id="PF08100">
    <property type="entry name" value="Dimerisation"/>
    <property type="match status" value="1"/>
</dbReference>
<reference evidence="6" key="1">
    <citation type="submission" date="2023-07" db="EMBL/GenBank/DDBJ databases">
        <title>Degradation of tert-butanol by M. austroafricanum TBA100.</title>
        <authorList>
            <person name="Helbich S."/>
            <person name="Vainshtein Y."/>
        </authorList>
    </citation>
    <scope>NUCLEOTIDE SEQUENCE</scope>
    <source>
        <strain evidence="6">TBA100</strain>
    </source>
</reference>
<dbReference type="InterPro" id="IPR001077">
    <property type="entry name" value="COMT_C"/>
</dbReference>
<proteinExistence type="predicted"/>
<dbReference type="InterPro" id="IPR036388">
    <property type="entry name" value="WH-like_DNA-bd_sf"/>
</dbReference>
<dbReference type="PANTHER" id="PTHR43712">
    <property type="entry name" value="PUTATIVE (AFU_ORTHOLOGUE AFUA_4G14580)-RELATED"/>
    <property type="match status" value="1"/>
</dbReference>
<dbReference type="InterPro" id="IPR029063">
    <property type="entry name" value="SAM-dependent_MTases_sf"/>
</dbReference>
<keyword evidence="1 6" id="KW-0489">Methyltransferase</keyword>
<dbReference type="Pfam" id="PF00891">
    <property type="entry name" value="Methyltransf_2"/>
    <property type="match status" value="1"/>
</dbReference>
<evidence type="ECO:0000259" key="5">
    <source>
        <dbReference type="Pfam" id="PF08100"/>
    </source>
</evidence>
<gene>
    <name evidence="6" type="ORF">QYF68_12860</name>
</gene>
<comment type="caution">
    <text evidence="6">The sequence shown here is derived from an EMBL/GenBank/DDBJ whole genome shotgun (WGS) entry which is preliminary data.</text>
</comment>